<keyword evidence="2" id="KW-1185">Reference proteome</keyword>
<name>A0ABN7HXE5_9BURK</name>
<protein>
    <submittedName>
        <fullName evidence="1">Uncharacterized protein</fullName>
    </submittedName>
</protein>
<dbReference type="EMBL" id="CAJHCP010000007">
    <property type="protein sequence ID" value="CAD6539183.1"/>
    <property type="molecule type" value="Genomic_DNA"/>
</dbReference>
<evidence type="ECO:0000313" key="2">
    <source>
        <dbReference type="Proteomes" id="UP000598032"/>
    </source>
</evidence>
<accession>A0ABN7HXE5</accession>
<comment type="caution">
    <text evidence="1">The sequence shown here is derived from an EMBL/GenBank/DDBJ whole genome shotgun (WGS) entry which is preliminary data.</text>
</comment>
<reference evidence="1 2" key="1">
    <citation type="submission" date="2020-10" db="EMBL/GenBank/DDBJ databases">
        <authorList>
            <person name="Peeters C."/>
        </authorList>
    </citation>
    <scope>NUCLEOTIDE SEQUENCE [LARGE SCALE GENOMIC DNA]</scope>
    <source>
        <strain evidence="1 2">LMG 28140</strain>
    </source>
</reference>
<sequence length="428" mass="48708">MAKYVASDTAFPTIGEIIAFLAVRSGLVLTDGNDPAYDHLKQFVREQKGKDFSLLDEILDVLQARLEDDIAPPGLGDLCFEAFRRFLDVYKSLILNSRASIWGRSRFVEEKLVPEFIIPYAGWWLKLLNREPFDFVDVVELLRSESPLKVAFHYPLHHAGKSWLDLAEIYSGKSETYADKPTDHDIDDNKKLVRKWGAGKATPSLETCFELLDALGQGQYSGIVFWVWIGRFLQKIDKQYRHLIADAIERDAPPPTPSQFAMTLTEESDMLARKEISADGVYYLRCLTTLLFYNKHRIMGDKARAEQLLAIVKEKTYGVPVVGYYITWLEARFHLYCRDISKALAGYEEAFYQGMYGDSQAETRILPEWAAIAQKAGDKAALKRIDSRMKLLRIYPADMSADEVAELRVKAFDDNFGAGVCFIESFLS</sequence>
<evidence type="ECO:0000313" key="1">
    <source>
        <dbReference type="EMBL" id="CAD6539183.1"/>
    </source>
</evidence>
<organism evidence="1 2">
    <name type="scientific">Paraburkholderia metrosideri</name>
    <dbReference type="NCBI Taxonomy" id="580937"/>
    <lineage>
        <taxon>Bacteria</taxon>
        <taxon>Pseudomonadati</taxon>
        <taxon>Pseudomonadota</taxon>
        <taxon>Betaproteobacteria</taxon>
        <taxon>Burkholderiales</taxon>
        <taxon>Burkholderiaceae</taxon>
        <taxon>Paraburkholderia</taxon>
    </lineage>
</organism>
<dbReference type="Proteomes" id="UP000598032">
    <property type="component" value="Unassembled WGS sequence"/>
</dbReference>
<proteinExistence type="predicted"/>
<dbReference type="RefSeq" id="WP_201643387.1">
    <property type="nucleotide sequence ID" value="NZ_CAJHCP010000007.1"/>
</dbReference>
<gene>
    <name evidence="1" type="ORF">LMG28140_03343</name>
</gene>